<dbReference type="Proteomes" id="UP000824136">
    <property type="component" value="Unassembled WGS sequence"/>
</dbReference>
<reference evidence="2" key="1">
    <citation type="submission" date="2020-10" db="EMBL/GenBank/DDBJ databases">
        <authorList>
            <person name="Gilroy R."/>
        </authorList>
    </citation>
    <scope>NUCLEOTIDE SEQUENCE</scope>
    <source>
        <strain evidence="2">CHK33-4379</strain>
    </source>
</reference>
<feature type="transmembrane region" description="Helical" evidence="1">
    <location>
        <begin position="12"/>
        <end position="40"/>
    </location>
</feature>
<proteinExistence type="predicted"/>
<feature type="transmembrane region" description="Helical" evidence="1">
    <location>
        <begin position="60"/>
        <end position="85"/>
    </location>
</feature>
<comment type="caution">
    <text evidence="2">The sequence shown here is derived from an EMBL/GenBank/DDBJ whole genome shotgun (WGS) entry which is preliminary data.</text>
</comment>
<protein>
    <submittedName>
        <fullName evidence="2">DUF4956 domain-containing protein</fullName>
    </submittedName>
</protein>
<name>A0A9D1KJJ9_9FIRM</name>
<evidence type="ECO:0000313" key="3">
    <source>
        <dbReference type="Proteomes" id="UP000824136"/>
    </source>
</evidence>
<gene>
    <name evidence="2" type="ORF">IAC39_04685</name>
</gene>
<dbReference type="EMBL" id="DVLL01000017">
    <property type="protein sequence ID" value="HIT58989.1"/>
    <property type="molecule type" value="Genomic_DNA"/>
</dbReference>
<sequence length="228" mass="24809">MQELLFPAAAGVDMTVSGVLTCLAFSLVLGMFLSITYIFSHKSKGYISTFPAAMVLLSPLMAGVTVIINSNVATAISLGGALALLRIRSYPKDTSDIISLLFSLVIGIGCGTGYYGMTIIMTVVLCIIMAVLGIVRFGVPGNNHLVLKIAVPEDLNFEGAFDDILEKYAEEYTLREIRTTDFGSLYELRYNVTLSDGCDRKELLDEIRTRNGNLDVILRLSEFDSPGK</sequence>
<dbReference type="AlphaFoldDB" id="A0A9D1KJJ9"/>
<organism evidence="2 3">
    <name type="scientific">Candidatus Faeciplasma pullistercoris</name>
    <dbReference type="NCBI Taxonomy" id="2840800"/>
    <lineage>
        <taxon>Bacteria</taxon>
        <taxon>Bacillati</taxon>
        <taxon>Bacillota</taxon>
        <taxon>Clostridia</taxon>
        <taxon>Eubacteriales</taxon>
        <taxon>Oscillospiraceae</taxon>
        <taxon>Oscillospiraceae incertae sedis</taxon>
        <taxon>Candidatus Faeciplasma</taxon>
    </lineage>
</organism>
<keyword evidence="1" id="KW-1133">Transmembrane helix</keyword>
<dbReference type="InterPro" id="IPR032531">
    <property type="entry name" value="DUF4956"/>
</dbReference>
<feature type="transmembrane region" description="Helical" evidence="1">
    <location>
        <begin position="97"/>
        <end position="114"/>
    </location>
</feature>
<feature type="transmembrane region" description="Helical" evidence="1">
    <location>
        <begin position="120"/>
        <end position="139"/>
    </location>
</feature>
<dbReference type="Pfam" id="PF16316">
    <property type="entry name" value="DUF4956"/>
    <property type="match status" value="1"/>
</dbReference>
<keyword evidence="1" id="KW-0812">Transmembrane</keyword>
<evidence type="ECO:0000313" key="2">
    <source>
        <dbReference type="EMBL" id="HIT58989.1"/>
    </source>
</evidence>
<evidence type="ECO:0000256" key="1">
    <source>
        <dbReference type="SAM" id="Phobius"/>
    </source>
</evidence>
<accession>A0A9D1KJJ9</accession>
<keyword evidence="1" id="KW-0472">Membrane</keyword>
<reference evidence="2" key="2">
    <citation type="journal article" date="2021" name="PeerJ">
        <title>Extensive microbial diversity within the chicken gut microbiome revealed by metagenomics and culture.</title>
        <authorList>
            <person name="Gilroy R."/>
            <person name="Ravi A."/>
            <person name="Getino M."/>
            <person name="Pursley I."/>
            <person name="Horton D.L."/>
            <person name="Alikhan N.F."/>
            <person name="Baker D."/>
            <person name="Gharbi K."/>
            <person name="Hall N."/>
            <person name="Watson M."/>
            <person name="Adriaenssens E.M."/>
            <person name="Foster-Nyarko E."/>
            <person name="Jarju S."/>
            <person name="Secka A."/>
            <person name="Antonio M."/>
            <person name="Oren A."/>
            <person name="Chaudhuri R.R."/>
            <person name="La Ragione R."/>
            <person name="Hildebrand F."/>
            <person name="Pallen M.J."/>
        </authorList>
    </citation>
    <scope>NUCLEOTIDE SEQUENCE</scope>
    <source>
        <strain evidence="2">CHK33-4379</strain>
    </source>
</reference>